<feature type="region of interest" description="Disordered" evidence="1">
    <location>
        <begin position="25"/>
        <end position="58"/>
    </location>
</feature>
<evidence type="ECO:0008006" key="5">
    <source>
        <dbReference type="Google" id="ProtNLM"/>
    </source>
</evidence>
<dbReference type="Proteomes" id="UP001060039">
    <property type="component" value="Chromosome"/>
</dbReference>
<feature type="chain" id="PRO_5047154660" description="Iron ABC transporter ATP-binding protein" evidence="2">
    <location>
        <begin position="22"/>
        <end position="195"/>
    </location>
</feature>
<evidence type="ECO:0000313" key="3">
    <source>
        <dbReference type="EMBL" id="UTT62675.1"/>
    </source>
</evidence>
<organism evidence="3 4">
    <name type="scientific">Microcella humidisoli</name>
    <dbReference type="NCBI Taxonomy" id="2963406"/>
    <lineage>
        <taxon>Bacteria</taxon>
        <taxon>Bacillati</taxon>
        <taxon>Actinomycetota</taxon>
        <taxon>Actinomycetes</taxon>
        <taxon>Micrococcales</taxon>
        <taxon>Microbacteriaceae</taxon>
        <taxon>Microcella</taxon>
    </lineage>
</organism>
<accession>A0ABY5FXS9</accession>
<feature type="compositionally biased region" description="Low complexity" evidence="1">
    <location>
        <begin position="36"/>
        <end position="53"/>
    </location>
</feature>
<dbReference type="PROSITE" id="PS51257">
    <property type="entry name" value="PROKAR_LIPOPROTEIN"/>
    <property type="match status" value="1"/>
</dbReference>
<protein>
    <recommendedName>
        <fullName evidence="5">Iron ABC transporter ATP-binding protein</fullName>
    </recommendedName>
</protein>
<evidence type="ECO:0000313" key="4">
    <source>
        <dbReference type="Proteomes" id="UP001060039"/>
    </source>
</evidence>
<evidence type="ECO:0000256" key="1">
    <source>
        <dbReference type="SAM" id="MobiDB-lite"/>
    </source>
</evidence>
<dbReference type="EMBL" id="CP101497">
    <property type="protein sequence ID" value="UTT62675.1"/>
    <property type="molecule type" value="Genomic_DNA"/>
</dbReference>
<name>A0ABY5FXS9_9MICO</name>
<keyword evidence="2" id="KW-0732">Signal</keyword>
<sequence length="195" mass="20167">MRLSRTTPAVAAAIVLATALAGCVGGPEEPQETPVASPTSTPAASPTPTSSPTEQPNDLVVLPFSIPCDELVSADALYEFNPNVGVDPQPSATGLVATIAEAGGVTCGWLNQTSGDRISVGVLKLDAASLDRVRGDAARRGEPETQYFDGYFREENGVGHAEDFEGSYWIVLDSPALLGADEVGSFLAALRPALP</sequence>
<evidence type="ECO:0000256" key="2">
    <source>
        <dbReference type="SAM" id="SignalP"/>
    </source>
</evidence>
<proteinExistence type="predicted"/>
<keyword evidence="4" id="KW-1185">Reference proteome</keyword>
<gene>
    <name evidence="3" type="ORF">NNL39_00700</name>
</gene>
<dbReference type="RefSeq" id="WP_255159806.1">
    <property type="nucleotide sequence ID" value="NZ_CP101497.1"/>
</dbReference>
<reference evidence="3" key="1">
    <citation type="submission" date="2022-07" db="EMBL/GenBank/DDBJ databases">
        <title>Taxonomic analysis of Microcella humidisoli nov. sp., isolated from riverside soil.</title>
        <authorList>
            <person name="Molina K.M."/>
            <person name="Kim S.B."/>
        </authorList>
    </citation>
    <scope>NUCLEOTIDE SEQUENCE</scope>
    <source>
        <strain evidence="3">MMS21-STM10</strain>
    </source>
</reference>
<feature type="signal peptide" evidence="2">
    <location>
        <begin position="1"/>
        <end position="21"/>
    </location>
</feature>